<evidence type="ECO:0000256" key="1">
    <source>
        <dbReference type="SAM" id="MobiDB-lite"/>
    </source>
</evidence>
<dbReference type="PANTHER" id="PTHR13318:SF190">
    <property type="entry name" value="PARTNER OF PAIRED, ISOFORM B"/>
    <property type="match status" value="1"/>
</dbReference>
<organism evidence="3">
    <name type="scientific">Blastobotrys adeninivorans</name>
    <name type="common">Yeast</name>
    <name type="synonym">Arxula adeninivorans</name>
    <dbReference type="NCBI Taxonomy" id="409370"/>
    <lineage>
        <taxon>Eukaryota</taxon>
        <taxon>Fungi</taxon>
        <taxon>Dikarya</taxon>
        <taxon>Ascomycota</taxon>
        <taxon>Saccharomycotina</taxon>
        <taxon>Dipodascomycetes</taxon>
        <taxon>Dipodascales</taxon>
        <taxon>Trichomonascaceae</taxon>
        <taxon>Blastobotrys</taxon>
    </lineage>
</organism>
<protein>
    <submittedName>
        <fullName evidence="3">ARAD1A04444p</fullName>
    </submittedName>
</protein>
<feature type="region of interest" description="Disordered" evidence="1">
    <location>
        <begin position="1"/>
        <end position="126"/>
    </location>
</feature>
<feature type="domain" description="DNA repair protein rhp7 treble clef" evidence="2">
    <location>
        <begin position="131"/>
        <end position="164"/>
    </location>
</feature>
<dbReference type="Pfam" id="PF23550">
    <property type="entry name" value="zf_Tbcl_Rhp7"/>
    <property type="match status" value="1"/>
</dbReference>
<dbReference type="InterPro" id="IPR032675">
    <property type="entry name" value="LRR_dom_sf"/>
</dbReference>
<feature type="compositionally biased region" description="Acidic residues" evidence="1">
    <location>
        <begin position="103"/>
        <end position="120"/>
    </location>
</feature>
<dbReference type="PhylomeDB" id="A0A060SWG3"/>
<sequence length="591" mass="66286">MSRRRAPDEDQDSQDAEVIGPQSALTSFLRGAGITTQALRDRRRRINEDPALDEEPAPGRGGSEPIVTLSDESDAPAQDEEMGEEEELRQVARQKRARRDDATGDSDDENDEDELDGDLQDEGKKVPRITGRRDTCALCQNKFTINVYTIQDDEGHNLCKRCGDMVIQQRKAKIRNRGNQGVAKKRRKKVAEALLDRSMTDTMVKKLQDVCIATISNYIDDVESFGYIGTDNMNKIARILSRNRRINAKTTKLFLDPAVKRLELWDCSELPSETYELIPAYCPNLETLTLSMCGQIEGRNLILMAEKLEKLEHLYLDGPFLVRADDWLTVLDLLGPRLKSLTIKNTHRVDDTVLAHMVESCPNLEHLSLIALSGVAESTPIHLLAQLNKLKSIELNQFGFFSEMHQSDPIVTDDAVLDILSIVGPQLETLKLDACSEITNKVLEGIKTYCKNLQVLSLNEADRLTDEAFANLFSNWETNAGLVSVSVERCLRLSDQAISNMIDHCHGTLVDLNVNSVRDLSKEPLYKLKEAPHLTSLNIGFVRSVDDDLVEKLVDSCRHLTLIEAWGSPNITESCKLSRPVRLIGRQAEII</sequence>
<proteinExistence type="predicted"/>
<accession>A0A060SWG3</accession>
<evidence type="ECO:0000313" key="3">
    <source>
        <dbReference type="EMBL" id="CDP33220.1"/>
    </source>
</evidence>
<reference evidence="3" key="2">
    <citation type="submission" date="2014-06" db="EMBL/GenBank/DDBJ databases">
        <title>The complete genome of Blastobotrys (Arxula) adeninivorans LS3 - a yeast of biotechnological interest.</title>
        <authorList>
            <person name="Kunze G."/>
            <person name="Gaillardin C."/>
            <person name="Czernicka M."/>
            <person name="Durrens P."/>
            <person name="Martin T."/>
            <person name="Boer E."/>
            <person name="Gabaldon T."/>
            <person name="Cruz J."/>
            <person name="Talla E."/>
            <person name="Marck C."/>
            <person name="Goffeau A."/>
            <person name="Barbe V."/>
            <person name="Baret P."/>
            <person name="Baronian K."/>
            <person name="Beier S."/>
            <person name="Bleykasten C."/>
            <person name="Bode R."/>
            <person name="Casaregola S."/>
            <person name="Despons L."/>
            <person name="Fairhead C."/>
            <person name="Giersberg M."/>
            <person name="Gierski P."/>
            <person name="Hahnel U."/>
            <person name="Hartmann A."/>
            <person name="Jankowska D."/>
            <person name="Jubin C."/>
            <person name="Jung P."/>
            <person name="Lafontaine I."/>
            <person name="Leh-Louis V."/>
            <person name="Lemaire M."/>
            <person name="Marcet-Houben M."/>
            <person name="Mascher M."/>
            <person name="Morel G."/>
            <person name="Richard G.-F."/>
            <person name="Riechen J."/>
            <person name="Sacerdot C."/>
            <person name="Sarkar A."/>
            <person name="Savel G."/>
            <person name="Schacherer J."/>
            <person name="Sherman D."/>
            <person name="Straub M.-L."/>
            <person name="Stein N."/>
            <person name="Thierry A."/>
            <person name="Trautwein-Schult A."/>
            <person name="Westhof E."/>
            <person name="Worch S."/>
            <person name="Dujon B."/>
            <person name="Souciet J.-L."/>
            <person name="Wincker P."/>
            <person name="Scholz U."/>
            <person name="Neuveglise N."/>
        </authorList>
    </citation>
    <scope>NUCLEOTIDE SEQUENCE</scope>
    <source>
        <strain evidence="3">LS3</strain>
    </source>
</reference>
<dbReference type="GO" id="GO:0031146">
    <property type="term" value="P:SCF-dependent proteasomal ubiquitin-dependent protein catabolic process"/>
    <property type="evidence" value="ECO:0007669"/>
    <property type="project" value="TreeGrafter"/>
</dbReference>
<evidence type="ECO:0000259" key="2">
    <source>
        <dbReference type="Pfam" id="PF23550"/>
    </source>
</evidence>
<dbReference type="SUPFAM" id="SSF52047">
    <property type="entry name" value="RNI-like"/>
    <property type="match status" value="1"/>
</dbReference>
<gene>
    <name evidence="3" type="ORF">GNLVRS02_ARAD1A04444g</name>
</gene>
<dbReference type="GO" id="GO:0019005">
    <property type="term" value="C:SCF ubiquitin ligase complex"/>
    <property type="evidence" value="ECO:0007669"/>
    <property type="project" value="TreeGrafter"/>
</dbReference>
<dbReference type="InterPro" id="IPR006553">
    <property type="entry name" value="Leu-rich_rpt_Cys-con_subtyp"/>
</dbReference>
<dbReference type="AlphaFoldDB" id="A0A060SWG3"/>
<dbReference type="InterPro" id="IPR056451">
    <property type="entry name" value="Znf_Tbcl_Rhp7"/>
</dbReference>
<name>A0A060SWG3_BLAAD</name>
<feature type="compositionally biased region" description="Acidic residues" evidence="1">
    <location>
        <begin position="71"/>
        <end position="87"/>
    </location>
</feature>
<dbReference type="PANTHER" id="PTHR13318">
    <property type="entry name" value="PARTNER OF PAIRED, ISOFORM B-RELATED"/>
    <property type="match status" value="1"/>
</dbReference>
<dbReference type="EMBL" id="HG937691">
    <property type="protein sequence ID" value="CDP33220.1"/>
    <property type="molecule type" value="Genomic_DNA"/>
</dbReference>
<dbReference type="Gene3D" id="3.80.10.10">
    <property type="entry name" value="Ribonuclease Inhibitor"/>
    <property type="match status" value="1"/>
</dbReference>
<dbReference type="SMART" id="SM00367">
    <property type="entry name" value="LRR_CC"/>
    <property type="match status" value="6"/>
</dbReference>
<reference evidence="3" key="1">
    <citation type="submission" date="2014-02" db="EMBL/GenBank/DDBJ databases">
        <authorList>
            <person name="Genoscope - CEA"/>
        </authorList>
    </citation>
    <scope>NUCLEOTIDE SEQUENCE</scope>
    <source>
        <strain evidence="3">LS3</strain>
    </source>
</reference>